<dbReference type="GO" id="GO:0016020">
    <property type="term" value="C:membrane"/>
    <property type="evidence" value="ECO:0007669"/>
    <property type="project" value="InterPro"/>
</dbReference>
<dbReference type="EMBL" id="NGJS01000006">
    <property type="protein sequence ID" value="RST99168.1"/>
    <property type="molecule type" value="Genomic_DNA"/>
</dbReference>
<dbReference type="InterPro" id="IPR016152">
    <property type="entry name" value="PTrfase/Anion_transptr"/>
</dbReference>
<evidence type="ECO:0000259" key="7">
    <source>
        <dbReference type="PROSITE" id="PS51094"/>
    </source>
</evidence>
<feature type="domain" description="PTS EIIA type-2" evidence="7">
    <location>
        <begin position="5"/>
        <end position="149"/>
    </location>
</feature>
<evidence type="ECO:0000256" key="6">
    <source>
        <dbReference type="ARBA" id="ARBA00022683"/>
    </source>
</evidence>
<name>A0A429ZYY3_9ENTE</name>
<keyword evidence="3" id="KW-0597">Phosphoprotein</keyword>
<dbReference type="PANTHER" id="PTHR47738">
    <property type="entry name" value="PTS SYSTEM FRUCTOSE-LIKE EIIA COMPONENT-RELATED"/>
    <property type="match status" value="1"/>
</dbReference>
<dbReference type="GO" id="GO:0005737">
    <property type="term" value="C:cytoplasm"/>
    <property type="evidence" value="ECO:0007669"/>
    <property type="project" value="UniProtKB-SubCell"/>
</dbReference>
<dbReference type="GO" id="GO:0009401">
    <property type="term" value="P:phosphoenolpyruvate-dependent sugar phosphotransferase system"/>
    <property type="evidence" value="ECO:0007669"/>
    <property type="project" value="UniProtKB-KW"/>
</dbReference>
<evidence type="ECO:0000313" key="8">
    <source>
        <dbReference type="EMBL" id="RST99168.1"/>
    </source>
</evidence>
<dbReference type="NCBIfam" id="TIGR00848">
    <property type="entry name" value="fruA"/>
    <property type="match status" value="1"/>
</dbReference>
<evidence type="ECO:0000256" key="4">
    <source>
        <dbReference type="ARBA" id="ARBA00022597"/>
    </source>
</evidence>
<keyword evidence="2" id="KW-0813">Transport</keyword>
<protein>
    <submittedName>
        <fullName evidence="8">PTS mannose transporter subunit IIAB</fullName>
    </submittedName>
</protein>
<proteinExistence type="predicted"/>
<sequence>MVSTNKVNKENIILDLEASTKDEVIKKIAIQLNKNGYLSNLNTFIDDVHDREDHMTTGIGDGLAIPHGKSDAVLESTVAVARLKKPVDWDSLDDKPVEFIFLLAIKNKDQGDEHLRILADLSGKLMDDNFVERIKQSKTEEELFDALAF</sequence>
<dbReference type="InterPro" id="IPR051541">
    <property type="entry name" value="PTS_SugarTrans_NitroReg"/>
</dbReference>
<comment type="subcellular location">
    <subcellularLocation>
        <location evidence="1">Cytoplasm</location>
    </subcellularLocation>
</comment>
<dbReference type="PROSITE" id="PS51094">
    <property type="entry name" value="PTS_EIIA_TYPE_2"/>
    <property type="match status" value="1"/>
</dbReference>
<dbReference type="OrthoDB" id="95460at2"/>
<keyword evidence="4" id="KW-0762">Sugar transport</keyword>
<dbReference type="GO" id="GO:0008982">
    <property type="term" value="F:protein-N(PI)-phosphohistidine-sugar phosphotransferase activity"/>
    <property type="evidence" value="ECO:0007669"/>
    <property type="project" value="InterPro"/>
</dbReference>
<dbReference type="FunFam" id="3.40.930.10:FF:000009">
    <property type="entry name" value="PTS system, fructose specific IIABC component"/>
    <property type="match status" value="1"/>
</dbReference>
<dbReference type="Gene3D" id="3.40.930.10">
    <property type="entry name" value="Mannitol-specific EII, Chain A"/>
    <property type="match status" value="1"/>
</dbReference>
<evidence type="ECO:0000256" key="2">
    <source>
        <dbReference type="ARBA" id="ARBA00022448"/>
    </source>
</evidence>
<dbReference type="InterPro" id="IPR004715">
    <property type="entry name" value="PTS_IIA_fruc"/>
</dbReference>
<evidence type="ECO:0000256" key="5">
    <source>
        <dbReference type="ARBA" id="ARBA00022679"/>
    </source>
</evidence>
<reference evidence="8 9" key="1">
    <citation type="submission" date="2017-05" db="EMBL/GenBank/DDBJ databases">
        <title>Vagococcus spp. assemblies.</title>
        <authorList>
            <person name="Gulvik C.A."/>
        </authorList>
    </citation>
    <scope>NUCLEOTIDE SEQUENCE [LARGE SCALE GENOMIC DNA]</scope>
    <source>
        <strain evidence="8 9">SS1995</strain>
    </source>
</reference>
<dbReference type="RefSeq" id="WP_125983797.1">
    <property type="nucleotide sequence ID" value="NZ_NGJS01000006.1"/>
</dbReference>
<dbReference type="SUPFAM" id="SSF55804">
    <property type="entry name" value="Phoshotransferase/anion transport protein"/>
    <property type="match status" value="1"/>
</dbReference>
<keyword evidence="5" id="KW-0808">Transferase</keyword>
<keyword evidence="9" id="KW-1185">Reference proteome</keyword>
<keyword evidence="6" id="KW-0598">Phosphotransferase system</keyword>
<dbReference type="InterPro" id="IPR002178">
    <property type="entry name" value="PTS_EIIA_type-2_dom"/>
</dbReference>
<gene>
    <name evidence="8" type="ORF">CBF37_05745</name>
</gene>
<evidence type="ECO:0000313" key="9">
    <source>
        <dbReference type="Proteomes" id="UP000287857"/>
    </source>
</evidence>
<comment type="caution">
    <text evidence="8">The sequence shown here is derived from an EMBL/GenBank/DDBJ whole genome shotgun (WGS) entry which is preliminary data.</text>
</comment>
<dbReference type="Proteomes" id="UP000287857">
    <property type="component" value="Unassembled WGS sequence"/>
</dbReference>
<accession>A0A429ZYY3</accession>
<organism evidence="8 9">
    <name type="scientific">Vagococcus vulneris</name>
    <dbReference type="NCBI Taxonomy" id="1977869"/>
    <lineage>
        <taxon>Bacteria</taxon>
        <taxon>Bacillati</taxon>
        <taxon>Bacillota</taxon>
        <taxon>Bacilli</taxon>
        <taxon>Lactobacillales</taxon>
        <taxon>Enterococcaceae</taxon>
        <taxon>Vagococcus</taxon>
    </lineage>
</organism>
<evidence type="ECO:0000256" key="3">
    <source>
        <dbReference type="ARBA" id="ARBA00022553"/>
    </source>
</evidence>
<dbReference type="PANTHER" id="PTHR47738:SF2">
    <property type="entry name" value="PTS SYSTEM FRUCTOSE-LIKE EIIA COMPONENT"/>
    <property type="match status" value="1"/>
</dbReference>
<dbReference type="CDD" id="cd00211">
    <property type="entry name" value="PTS_IIA_fru"/>
    <property type="match status" value="1"/>
</dbReference>
<dbReference type="PROSITE" id="PS00372">
    <property type="entry name" value="PTS_EIIA_TYPE_2_HIS"/>
    <property type="match status" value="1"/>
</dbReference>
<dbReference type="Pfam" id="PF00359">
    <property type="entry name" value="PTS_EIIA_2"/>
    <property type="match status" value="1"/>
</dbReference>
<dbReference type="AlphaFoldDB" id="A0A429ZYY3"/>
<evidence type="ECO:0000256" key="1">
    <source>
        <dbReference type="ARBA" id="ARBA00004496"/>
    </source>
</evidence>